<dbReference type="InterPro" id="IPR049445">
    <property type="entry name" value="TetR_SbtR-like_C"/>
</dbReference>
<evidence type="ECO:0000313" key="8">
    <source>
        <dbReference type="Proteomes" id="UP001500618"/>
    </source>
</evidence>
<organism evidence="7 8">
    <name type="scientific">Fodinicola feengrottensis</name>
    <dbReference type="NCBI Taxonomy" id="435914"/>
    <lineage>
        <taxon>Bacteria</taxon>
        <taxon>Bacillati</taxon>
        <taxon>Actinomycetota</taxon>
        <taxon>Actinomycetes</taxon>
        <taxon>Mycobacteriales</taxon>
        <taxon>Fodinicola</taxon>
    </lineage>
</organism>
<keyword evidence="2 4" id="KW-0238">DNA-binding</keyword>
<dbReference type="EMBL" id="BAAANY010000019">
    <property type="protein sequence ID" value="GAA1691806.1"/>
    <property type="molecule type" value="Genomic_DNA"/>
</dbReference>
<evidence type="ECO:0000256" key="3">
    <source>
        <dbReference type="ARBA" id="ARBA00023163"/>
    </source>
</evidence>
<dbReference type="InterPro" id="IPR009057">
    <property type="entry name" value="Homeodomain-like_sf"/>
</dbReference>
<keyword evidence="3" id="KW-0804">Transcription</keyword>
<dbReference type="Gene3D" id="1.10.357.10">
    <property type="entry name" value="Tetracycline Repressor, domain 2"/>
    <property type="match status" value="1"/>
</dbReference>
<keyword evidence="8" id="KW-1185">Reference proteome</keyword>
<gene>
    <name evidence="7" type="ORF">GCM10009765_46490</name>
</gene>
<dbReference type="Proteomes" id="UP001500618">
    <property type="component" value="Unassembled WGS sequence"/>
</dbReference>
<feature type="domain" description="HTH tetR-type" evidence="6">
    <location>
        <begin position="29"/>
        <end position="88"/>
    </location>
</feature>
<dbReference type="InterPro" id="IPR050109">
    <property type="entry name" value="HTH-type_TetR-like_transc_reg"/>
</dbReference>
<evidence type="ECO:0000256" key="5">
    <source>
        <dbReference type="SAM" id="MobiDB-lite"/>
    </source>
</evidence>
<dbReference type="PROSITE" id="PS50977">
    <property type="entry name" value="HTH_TETR_2"/>
    <property type="match status" value="1"/>
</dbReference>
<evidence type="ECO:0000259" key="6">
    <source>
        <dbReference type="PROSITE" id="PS50977"/>
    </source>
</evidence>
<dbReference type="SUPFAM" id="SSF48498">
    <property type="entry name" value="Tetracyclin repressor-like, C-terminal domain"/>
    <property type="match status" value="1"/>
</dbReference>
<proteinExistence type="predicted"/>
<reference evidence="8" key="1">
    <citation type="journal article" date="2019" name="Int. J. Syst. Evol. Microbiol.">
        <title>The Global Catalogue of Microorganisms (GCM) 10K type strain sequencing project: providing services to taxonomists for standard genome sequencing and annotation.</title>
        <authorList>
            <consortium name="The Broad Institute Genomics Platform"/>
            <consortium name="The Broad Institute Genome Sequencing Center for Infectious Disease"/>
            <person name="Wu L."/>
            <person name="Ma J."/>
        </authorList>
    </citation>
    <scope>NUCLEOTIDE SEQUENCE [LARGE SCALE GENOMIC DNA]</scope>
    <source>
        <strain evidence="8">JCM 14718</strain>
    </source>
</reference>
<dbReference type="PANTHER" id="PTHR30055:SF234">
    <property type="entry name" value="HTH-TYPE TRANSCRIPTIONAL REGULATOR BETI"/>
    <property type="match status" value="1"/>
</dbReference>
<accession>A0ABP4TQR3</accession>
<dbReference type="Pfam" id="PF21597">
    <property type="entry name" value="TetR_C_43"/>
    <property type="match status" value="1"/>
</dbReference>
<dbReference type="PRINTS" id="PR00455">
    <property type="entry name" value="HTHTETR"/>
</dbReference>
<feature type="region of interest" description="Disordered" evidence="5">
    <location>
        <begin position="226"/>
        <end position="246"/>
    </location>
</feature>
<evidence type="ECO:0000256" key="2">
    <source>
        <dbReference type="ARBA" id="ARBA00023125"/>
    </source>
</evidence>
<comment type="caution">
    <text evidence="7">The sequence shown here is derived from an EMBL/GenBank/DDBJ whole genome shotgun (WGS) entry which is preliminary data.</text>
</comment>
<evidence type="ECO:0000256" key="4">
    <source>
        <dbReference type="PROSITE-ProRule" id="PRU00335"/>
    </source>
</evidence>
<dbReference type="Pfam" id="PF00440">
    <property type="entry name" value="TetR_N"/>
    <property type="match status" value="1"/>
</dbReference>
<name>A0ABP4TQR3_9ACTN</name>
<dbReference type="InterPro" id="IPR036271">
    <property type="entry name" value="Tet_transcr_reg_TetR-rel_C_sf"/>
</dbReference>
<dbReference type="SUPFAM" id="SSF46689">
    <property type="entry name" value="Homeodomain-like"/>
    <property type="match status" value="1"/>
</dbReference>
<dbReference type="PANTHER" id="PTHR30055">
    <property type="entry name" value="HTH-TYPE TRANSCRIPTIONAL REGULATOR RUTR"/>
    <property type="match status" value="1"/>
</dbReference>
<keyword evidence="1" id="KW-0805">Transcription regulation</keyword>
<feature type="DNA-binding region" description="H-T-H motif" evidence="4">
    <location>
        <begin position="51"/>
        <end position="70"/>
    </location>
</feature>
<evidence type="ECO:0000313" key="7">
    <source>
        <dbReference type="EMBL" id="GAA1691806.1"/>
    </source>
</evidence>
<sequence length="246" mass="26493">MSQVLYTGVMALTDGSTARPAKVLRRDAAANRRKLVDAAHVEFAGRGLDVPLEEIARRAGVSIGTLYNHFPTRAALLDEVMPARLAPLIELGEQALACADPWQGFESYVLGTCERQAGDRSLNDILSRRYPDASLAESACGEGFAQVGAIVERARRAGALRADFTLVDFAYVLWSAARIIDATRAVAPHSWRRHLGFLLDGLRTAAATPIDEPPLTADQLRQSMVSLGQGEQKLGSRSASAGPGRR</sequence>
<dbReference type="InterPro" id="IPR001647">
    <property type="entry name" value="HTH_TetR"/>
</dbReference>
<protein>
    <recommendedName>
        <fullName evidence="6">HTH tetR-type domain-containing protein</fullName>
    </recommendedName>
</protein>
<evidence type="ECO:0000256" key="1">
    <source>
        <dbReference type="ARBA" id="ARBA00023015"/>
    </source>
</evidence>